<keyword evidence="8" id="KW-1185">Reference proteome</keyword>
<accession>A0A1I2GW93</accession>
<dbReference type="InterPro" id="IPR015943">
    <property type="entry name" value="WD40/YVTN_repeat-like_dom_sf"/>
</dbReference>
<organism evidence="7 8">
    <name type="scientific">Nannocystis exedens</name>
    <dbReference type="NCBI Taxonomy" id="54"/>
    <lineage>
        <taxon>Bacteria</taxon>
        <taxon>Pseudomonadati</taxon>
        <taxon>Myxococcota</taxon>
        <taxon>Polyangia</taxon>
        <taxon>Nannocystales</taxon>
        <taxon>Nannocystaceae</taxon>
        <taxon>Nannocystis</taxon>
    </lineage>
</organism>
<dbReference type="AlphaFoldDB" id="A0A1I2GW93"/>
<dbReference type="OrthoDB" id="5380868at2"/>
<feature type="region of interest" description="Disordered" evidence="4">
    <location>
        <begin position="28"/>
        <end position="91"/>
    </location>
</feature>
<sequence length="434" mass="44754">MTYTAPPALLALSALTLSACVPSIVVGDSPQDETTDSTTPGSTTAPDLPTGDPTDGGTASDGLTDGTGGEPAPGVCGDGIADPGEACDDGNDEPHDGCDAACTRTGAIVWTVERPGDLVGFAVAADGTSYASGYDPESFLAAFAPDGGELWKIGAQGAGPLAVDAGGRIYVQSQFDGVLAFAPDASALWHVVPDGEPFPLGIDAGSDGLYIANYETGAQERAVVRRLDLATGQLVWEALTPEGEDVEAHDLAVVGDRIFVLGLATSDDEGLRPVLAAFDTAGALLEFELDDPVDSRRWHALDGLGDGDLVFAGQTKDLQPVVRRLHSDQSEAWFSPVVGIHLMRPERVIAGPGERIALVGSDDGHEGLGAVSLHDGDGALLWSSKFDDPQDGVNEQPVGVGFGPGLLVAGGSIWTVQANNNITTTWWIRGFALD</sequence>
<dbReference type="NCBIfam" id="TIGR02232">
    <property type="entry name" value="myxo_disulf_rpt"/>
    <property type="match status" value="1"/>
</dbReference>
<feature type="signal peptide" evidence="5">
    <location>
        <begin position="1"/>
        <end position="19"/>
    </location>
</feature>
<evidence type="ECO:0000256" key="4">
    <source>
        <dbReference type="SAM" id="MobiDB-lite"/>
    </source>
</evidence>
<feature type="chain" id="PRO_5011526658" evidence="5">
    <location>
        <begin position="20"/>
        <end position="434"/>
    </location>
</feature>
<reference evidence="8" key="1">
    <citation type="submission" date="2016-10" db="EMBL/GenBank/DDBJ databases">
        <authorList>
            <person name="Varghese N."/>
            <person name="Submissions S."/>
        </authorList>
    </citation>
    <scope>NUCLEOTIDE SEQUENCE [LARGE SCALE GENOMIC DNA]</scope>
    <source>
        <strain evidence="8">ATCC 25963</strain>
    </source>
</reference>
<keyword evidence="2" id="KW-0677">Repeat</keyword>
<gene>
    <name evidence="7" type="ORF">SAMN02745121_07548</name>
</gene>
<evidence type="ECO:0000256" key="1">
    <source>
        <dbReference type="ARBA" id="ARBA00022729"/>
    </source>
</evidence>
<evidence type="ECO:0000259" key="6">
    <source>
        <dbReference type="Pfam" id="PF13360"/>
    </source>
</evidence>
<dbReference type="EMBL" id="FOMX01000035">
    <property type="protein sequence ID" value="SFF21400.1"/>
    <property type="molecule type" value="Genomic_DNA"/>
</dbReference>
<feature type="domain" description="Pyrrolo-quinoline quinone repeat" evidence="6">
    <location>
        <begin position="104"/>
        <end position="284"/>
    </location>
</feature>
<evidence type="ECO:0000313" key="8">
    <source>
        <dbReference type="Proteomes" id="UP000199400"/>
    </source>
</evidence>
<name>A0A1I2GW93_9BACT</name>
<proteinExistence type="predicted"/>
<evidence type="ECO:0000256" key="3">
    <source>
        <dbReference type="ARBA" id="ARBA00023157"/>
    </source>
</evidence>
<evidence type="ECO:0000313" key="7">
    <source>
        <dbReference type="EMBL" id="SFF21400.1"/>
    </source>
</evidence>
<dbReference type="STRING" id="54.SAMN02745121_07548"/>
<keyword evidence="1 5" id="KW-0732">Signal</keyword>
<protein>
    <submittedName>
        <fullName evidence="7">Myxococcus cysteine-rich repeat-containing protein</fullName>
    </submittedName>
</protein>
<dbReference type="RefSeq" id="WP_096331832.1">
    <property type="nucleotide sequence ID" value="NZ_FOMX01000035.1"/>
</dbReference>
<dbReference type="Gene3D" id="2.130.10.10">
    <property type="entry name" value="YVTN repeat-like/Quinoprotein amine dehydrogenase"/>
    <property type="match status" value="1"/>
</dbReference>
<evidence type="ECO:0000256" key="5">
    <source>
        <dbReference type="SAM" id="SignalP"/>
    </source>
</evidence>
<dbReference type="SUPFAM" id="SSF63825">
    <property type="entry name" value="YWTD domain"/>
    <property type="match status" value="1"/>
</dbReference>
<evidence type="ECO:0000256" key="2">
    <source>
        <dbReference type="ARBA" id="ARBA00022737"/>
    </source>
</evidence>
<dbReference type="InterPro" id="IPR011936">
    <property type="entry name" value="Myxo_disulph_rpt"/>
</dbReference>
<feature type="compositionally biased region" description="Low complexity" evidence="4">
    <location>
        <begin position="36"/>
        <end position="47"/>
    </location>
</feature>
<dbReference type="InterPro" id="IPR002372">
    <property type="entry name" value="PQQ_rpt_dom"/>
</dbReference>
<keyword evidence="3" id="KW-1015">Disulfide bond</keyword>
<dbReference type="Proteomes" id="UP000199400">
    <property type="component" value="Unassembled WGS sequence"/>
</dbReference>
<dbReference type="SUPFAM" id="SSF101898">
    <property type="entry name" value="NHL repeat"/>
    <property type="match status" value="1"/>
</dbReference>
<dbReference type="Pfam" id="PF13360">
    <property type="entry name" value="PQQ_2"/>
    <property type="match status" value="1"/>
</dbReference>